<dbReference type="Proteomes" id="UP000655287">
    <property type="component" value="Unassembled WGS sequence"/>
</dbReference>
<evidence type="ECO:0000256" key="2">
    <source>
        <dbReference type="ARBA" id="ARBA00022857"/>
    </source>
</evidence>
<dbReference type="RefSeq" id="WP_203985190.1">
    <property type="nucleotide sequence ID" value="NZ_BOOU01000044.1"/>
</dbReference>
<dbReference type="InterPro" id="IPR036291">
    <property type="entry name" value="NAD(P)-bd_dom_sf"/>
</dbReference>
<dbReference type="SUPFAM" id="SSF51735">
    <property type="entry name" value="NAD(P)-binding Rossmann-fold domains"/>
    <property type="match status" value="1"/>
</dbReference>
<keyword evidence="5" id="KW-1185">Reference proteome</keyword>
<accession>A0A919R1W2</accession>
<evidence type="ECO:0000313" key="4">
    <source>
        <dbReference type="EMBL" id="GII78094.1"/>
    </source>
</evidence>
<proteinExistence type="inferred from homology"/>
<comment type="similarity">
    <text evidence="1">Belongs to the NmrA-type oxidoreductase family.</text>
</comment>
<dbReference type="InterPro" id="IPR051164">
    <property type="entry name" value="NmrA-like_oxidored"/>
</dbReference>
<feature type="domain" description="NmrA-like" evidence="3">
    <location>
        <begin position="3"/>
        <end position="254"/>
    </location>
</feature>
<name>A0A919R1W2_9ACTN</name>
<protein>
    <recommendedName>
        <fullName evidence="3">NmrA-like domain-containing protein</fullName>
    </recommendedName>
</protein>
<keyword evidence="2" id="KW-0521">NADP</keyword>
<dbReference type="Gene3D" id="3.90.25.10">
    <property type="entry name" value="UDP-galactose 4-epimerase, domain 1"/>
    <property type="match status" value="1"/>
</dbReference>
<evidence type="ECO:0000259" key="3">
    <source>
        <dbReference type="Pfam" id="PF05368"/>
    </source>
</evidence>
<dbReference type="Pfam" id="PF05368">
    <property type="entry name" value="NmrA"/>
    <property type="match status" value="1"/>
</dbReference>
<dbReference type="PANTHER" id="PTHR42748:SF7">
    <property type="entry name" value="NMRA LIKE REDOX SENSOR 1-RELATED"/>
    <property type="match status" value="1"/>
</dbReference>
<sequence>MPEKIILVTGATGGQGGAVARRLLAAGRPVRVLVRDPDAPAAKALRVLGAQPVAGDLDDPASLRAAARGCHGVFSVQPCDLADPRPALEVRRGRNVADAAKAAGVAHLVYTSVAAAGRGSGVAHFDSKAEIEAYIHAIGLPATVLRPVFFMENWLYMLPEPRGGERVVPLALDAGTPLQMIALADIGRIAAAAFADPAGFLGESIDIAGDEPTVREIAAVFTRTDGVATRITRQPIEEVRARAPEVAAMFTWFQRQSHRADIAALRARFPGLLSLEEWRGRNR</sequence>
<reference evidence="4" key="1">
    <citation type="submission" date="2021-01" db="EMBL/GenBank/DDBJ databases">
        <title>Whole genome shotgun sequence of Sphaerisporangium rufum NBRC 109079.</title>
        <authorList>
            <person name="Komaki H."/>
            <person name="Tamura T."/>
        </authorList>
    </citation>
    <scope>NUCLEOTIDE SEQUENCE</scope>
    <source>
        <strain evidence="4">NBRC 109079</strain>
    </source>
</reference>
<dbReference type="Gene3D" id="3.40.50.720">
    <property type="entry name" value="NAD(P)-binding Rossmann-like Domain"/>
    <property type="match status" value="1"/>
</dbReference>
<dbReference type="AlphaFoldDB" id="A0A919R1W2"/>
<dbReference type="InterPro" id="IPR008030">
    <property type="entry name" value="NmrA-like"/>
</dbReference>
<gene>
    <name evidence="4" type="ORF">Sru01_30760</name>
</gene>
<dbReference type="PANTHER" id="PTHR42748">
    <property type="entry name" value="NITROGEN METABOLITE REPRESSION PROTEIN NMRA FAMILY MEMBER"/>
    <property type="match status" value="1"/>
</dbReference>
<dbReference type="EMBL" id="BOOU01000044">
    <property type="protein sequence ID" value="GII78094.1"/>
    <property type="molecule type" value="Genomic_DNA"/>
</dbReference>
<organism evidence="4 5">
    <name type="scientific">Sphaerisporangium rufum</name>
    <dbReference type="NCBI Taxonomy" id="1381558"/>
    <lineage>
        <taxon>Bacteria</taxon>
        <taxon>Bacillati</taxon>
        <taxon>Actinomycetota</taxon>
        <taxon>Actinomycetes</taxon>
        <taxon>Streptosporangiales</taxon>
        <taxon>Streptosporangiaceae</taxon>
        <taxon>Sphaerisporangium</taxon>
    </lineage>
</organism>
<comment type="caution">
    <text evidence="4">The sequence shown here is derived from an EMBL/GenBank/DDBJ whole genome shotgun (WGS) entry which is preliminary data.</text>
</comment>
<evidence type="ECO:0000256" key="1">
    <source>
        <dbReference type="ARBA" id="ARBA00006328"/>
    </source>
</evidence>
<evidence type="ECO:0000313" key="5">
    <source>
        <dbReference type="Proteomes" id="UP000655287"/>
    </source>
</evidence>